<name>A0AAV5IZ48_9ROSI</name>
<sequence>MERGYRLIPIILKDHPNSTASHPSQVLSKGSIDTNLMKTSCWWPAST</sequence>
<accession>A0AAV5IZ48</accession>
<proteinExistence type="predicted"/>
<keyword evidence="2" id="KW-1185">Reference proteome</keyword>
<gene>
    <name evidence="1" type="ORF">SLEP1_g16140</name>
</gene>
<dbReference type="AlphaFoldDB" id="A0AAV5IZ48"/>
<comment type="caution">
    <text evidence="1">The sequence shown here is derived from an EMBL/GenBank/DDBJ whole genome shotgun (WGS) entry which is preliminary data.</text>
</comment>
<protein>
    <submittedName>
        <fullName evidence="1">Uncharacterized protein</fullName>
    </submittedName>
</protein>
<reference evidence="1 2" key="1">
    <citation type="journal article" date="2021" name="Commun. Biol.">
        <title>The genome of Shorea leprosula (Dipterocarpaceae) highlights the ecological relevance of drought in aseasonal tropical rainforests.</title>
        <authorList>
            <person name="Ng K.K.S."/>
            <person name="Kobayashi M.J."/>
            <person name="Fawcett J.A."/>
            <person name="Hatakeyama M."/>
            <person name="Paape T."/>
            <person name="Ng C.H."/>
            <person name="Ang C.C."/>
            <person name="Tnah L.H."/>
            <person name="Lee C.T."/>
            <person name="Nishiyama T."/>
            <person name="Sese J."/>
            <person name="O'Brien M.J."/>
            <person name="Copetti D."/>
            <person name="Mohd Noor M.I."/>
            <person name="Ong R.C."/>
            <person name="Putra M."/>
            <person name="Sireger I.Z."/>
            <person name="Indrioko S."/>
            <person name="Kosugi Y."/>
            <person name="Izuno A."/>
            <person name="Isagi Y."/>
            <person name="Lee S.L."/>
            <person name="Shimizu K.K."/>
        </authorList>
    </citation>
    <scope>NUCLEOTIDE SEQUENCE [LARGE SCALE GENOMIC DNA]</scope>
    <source>
        <strain evidence="1">214</strain>
    </source>
</reference>
<organism evidence="1 2">
    <name type="scientific">Rubroshorea leprosula</name>
    <dbReference type="NCBI Taxonomy" id="152421"/>
    <lineage>
        <taxon>Eukaryota</taxon>
        <taxon>Viridiplantae</taxon>
        <taxon>Streptophyta</taxon>
        <taxon>Embryophyta</taxon>
        <taxon>Tracheophyta</taxon>
        <taxon>Spermatophyta</taxon>
        <taxon>Magnoliopsida</taxon>
        <taxon>eudicotyledons</taxon>
        <taxon>Gunneridae</taxon>
        <taxon>Pentapetalae</taxon>
        <taxon>rosids</taxon>
        <taxon>malvids</taxon>
        <taxon>Malvales</taxon>
        <taxon>Dipterocarpaceae</taxon>
        <taxon>Rubroshorea</taxon>
    </lineage>
</organism>
<evidence type="ECO:0000313" key="1">
    <source>
        <dbReference type="EMBL" id="GKV03905.1"/>
    </source>
</evidence>
<evidence type="ECO:0000313" key="2">
    <source>
        <dbReference type="Proteomes" id="UP001054252"/>
    </source>
</evidence>
<dbReference type="EMBL" id="BPVZ01000021">
    <property type="protein sequence ID" value="GKV03905.1"/>
    <property type="molecule type" value="Genomic_DNA"/>
</dbReference>
<dbReference type="Proteomes" id="UP001054252">
    <property type="component" value="Unassembled WGS sequence"/>
</dbReference>